<organism evidence="2 3">
    <name type="scientific">Lysinibacillus irui</name>
    <dbReference type="NCBI Taxonomy" id="2998077"/>
    <lineage>
        <taxon>Bacteria</taxon>
        <taxon>Bacillati</taxon>
        <taxon>Bacillota</taxon>
        <taxon>Bacilli</taxon>
        <taxon>Bacillales</taxon>
        <taxon>Bacillaceae</taxon>
        <taxon>Lysinibacillus</taxon>
    </lineage>
</organism>
<dbReference type="PANTHER" id="PTHR36117">
    <property type="entry name" value="4-HYDROXYPHENYLACETATE 3-MONOOXYGENASE-RELATED"/>
    <property type="match status" value="1"/>
</dbReference>
<dbReference type="Pfam" id="PF11794">
    <property type="entry name" value="HpaB_N"/>
    <property type="match status" value="1"/>
</dbReference>
<dbReference type="InterPro" id="IPR009100">
    <property type="entry name" value="AcylCoA_DH/oxidase_NM_dom_sf"/>
</dbReference>
<accession>A0ABU5NHV0</accession>
<reference evidence="2 3" key="1">
    <citation type="submission" date="2023-12" db="EMBL/GenBank/DDBJ databases">
        <title>Genome comparison identifies genes involved in endophytic behavior of Lysinibacillus irui and provides insights into its role as a plant-growth promoting bacterium.</title>
        <authorList>
            <person name="Hilario S."/>
            <person name="Matos I."/>
            <person name="Goncalves M.F.M."/>
            <person name="Pardo C.A."/>
            <person name="Santos M.J."/>
        </authorList>
    </citation>
    <scope>NUCLEOTIDE SEQUENCE [LARGE SCALE GENOMIC DNA]</scope>
    <source>
        <strain evidence="2 3">B3</strain>
    </source>
</reference>
<evidence type="ECO:0000313" key="2">
    <source>
        <dbReference type="EMBL" id="MEA0975625.1"/>
    </source>
</evidence>
<dbReference type="InterPro" id="IPR004925">
    <property type="entry name" value="HpaB/PvcC/4-BUDH"/>
</dbReference>
<dbReference type="Gene3D" id="1.10.3140.10">
    <property type="entry name" value="4-hydroxybutyryl-coa dehydratase, domain 1"/>
    <property type="match status" value="1"/>
</dbReference>
<evidence type="ECO:0000313" key="3">
    <source>
        <dbReference type="Proteomes" id="UP001289615"/>
    </source>
</evidence>
<dbReference type="EMBL" id="JAXUIA010000002">
    <property type="protein sequence ID" value="MEA0975625.1"/>
    <property type="molecule type" value="Genomic_DNA"/>
</dbReference>
<evidence type="ECO:0000259" key="1">
    <source>
        <dbReference type="Pfam" id="PF11794"/>
    </source>
</evidence>
<proteinExistence type="predicted"/>
<dbReference type="SUPFAM" id="SSF56645">
    <property type="entry name" value="Acyl-CoA dehydrogenase NM domain-like"/>
    <property type="match status" value="1"/>
</dbReference>
<gene>
    <name evidence="2" type="ORF">U6C28_04880</name>
</gene>
<keyword evidence="3" id="KW-1185">Reference proteome</keyword>
<feature type="domain" description="HpaB/PvcC/4-BUDH N-terminal" evidence="1">
    <location>
        <begin position="4"/>
        <end position="52"/>
    </location>
</feature>
<comment type="caution">
    <text evidence="2">The sequence shown here is derived from an EMBL/GenBank/DDBJ whole genome shotgun (WGS) entry which is preliminary data.</text>
</comment>
<dbReference type="InterPro" id="IPR024674">
    <property type="entry name" value="HpaB/PvcC/4-BUDH_N"/>
</dbReference>
<protein>
    <submittedName>
        <fullName evidence="2">4-hydroxyphenylacetate 3-hydroxylase N-terminal domain-containing protein</fullName>
    </submittedName>
</protein>
<dbReference type="Proteomes" id="UP001289615">
    <property type="component" value="Unassembled WGS sequence"/>
</dbReference>
<name>A0ABU5NHV0_9BACI</name>
<dbReference type="RefSeq" id="WP_322610797.1">
    <property type="nucleotide sequence ID" value="NZ_JAXLNX010000005.1"/>
</dbReference>
<sequence>MVRTSQEYLQALKDDRAIYINGERVRDVATHPAFKGITNTIAGLYDLALDESQNMQKSRPCR</sequence>
<dbReference type="PANTHER" id="PTHR36117:SF3">
    <property type="entry name" value="4-HYDROXYPHENYLACETATE 3-MONOOXYGENASE-RELATED"/>
    <property type="match status" value="1"/>
</dbReference>